<dbReference type="PANTHER" id="PTHR33625:SF4">
    <property type="entry name" value="OS08G0179900 PROTEIN"/>
    <property type="match status" value="1"/>
</dbReference>
<sequence length="292" mass="32051">MEAKEPMPRLVFGGVPSFQEAKDATAELKDALDKVYLSSSESTGSVDPFAANPSLSLVSGPALETAISDVTPTPVPRHVFHEFSLLSRSPEAQNVAASIASDPNVWNAVMENPALQDYFVSLPRNDGFQDVQSPQPFEKSSAESQPGNSDSGFNNIMQNIKVKVLKMVPPLGRDAFTSLVKDKAYYTFLVAPCILMLALGFSSTIGIRAKFRLPSFLPDALMDEATWVDWKLSLRWMREVYFLVFGLVAPCILMLLIVELNPGASIKIQGATRPNTKKYTSLIHRSESFQST</sequence>
<dbReference type="EMBL" id="OIVN01003624">
    <property type="protein sequence ID" value="SPD12511.1"/>
    <property type="molecule type" value="Genomic_DNA"/>
</dbReference>
<reference evidence="3" key="1">
    <citation type="submission" date="2018-02" db="EMBL/GenBank/DDBJ databases">
        <authorList>
            <person name="Cohen D.B."/>
            <person name="Kent A.D."/>
        </authorList>
    </citation>
    <scope>NUCLEOTIDE SEQUENCE</scope>
</reference>
<name>A0A2N9HLC1_FAGSY</name>
<feature type="transmembrane region" description="Helical" evidence="2">
    <location>
        <begin position="240"/>
        <end position="258"/>
    </location>
</feature>
<feature type="region of interest" description="Disordered" evidence="1">
    <location>
        <begin position="130"/>
        <end position="154"/>
    </location>
</feature>
<feature type="transmembrane region" description="Helical" evidence="2">
    <location>
        <begin position="185"/>
        <end position="207"/>
    </location>
</feature>
<evidence type="ECO:0000256" key="2">
    <source>
        <dbReference type="SAM" id="Phobius"/>
    </source>
</evidence>
<protein>
    <submittedName>
        <fullName evidence="3">Uncharacterized protein</fullName>
    </submittedName>
</protein>
<feature type="compositionally biased region" description="Polar residues" evidence="1">
    <location>
        <begin position="142"/>
        <end position="154"/>
    </location>
</feature>
<dbReference type="AlphaFoldDB" id="A0A2N9HLC1"/>
<keyword evidence="2" id="KW-1133">Transmembrane helix</keyword>
<dbReference type="PANTHER" id="PTHR33625">
    <property type="entry name" value="OS08G0179900 PROTEIN"/>
    <property type="match status" value="1"/>
</dbReference>
<evidence type="ECO:0000313" key="3">
    <source>
        <dbReference type="EMBL" id="SPD12511.1"/>
    </source>
</evidence>
<proteinExistence type="predicted"/>
<accession>A0A2N9HLC1</accession>
<gene>
    <name evidence="3" type="ORF">FSB_LOCUS40393</name>
</gene>
<keyword evidence="2" id="KW-0812">Transmembrane</keyword>
<keyword evidence="2" id="KW-0472">Membrane</keyword>
<evidence type="ECO:0000256" key="1">
    <source>
        <dbReference type="SAM" id="MobiDB-lite"/>
    </source>
</evidence>
<organism evidence="3">
    <name type="scientific">Fagus sylvatica</name>
    <name type="common">Beechnut</name>
    <dbReference type="NCBI Taxonomy" id="28930"/>
    <lineage>
        <taxon>Eukaryota</taxon>
        <taxon>Viridiplantae</taxon>
        <taxon>Streptophyta</taxon>
        <taxon>Embryophyta</taxon>
        <taxon>Tracheophyta</taxon>
        <taxon>Spermatophyta</taxon>
        <taxon>Magnoliopsida</taxon>
        <taxon>eudicotyledons</taxon>
        <taxon>Gunneridae</taxon>
        <taxon>Pentapetalae</taxon>
        <taxon>rosids</taxon>
        <taxon>fabids</taxon>
        <taxon>Fagales</taxon>
        <taxon>Fagaceae</taxon>
        <taxon>Fagus</taxon>
    </lineage>
</organism>